<dbReference type="EMBL" id="VEPZ02001705">
    <property type="protein sequence ID" value="KAE8662532.1"/>
    <property type="molecule type" value="Genomic_DNA"/>
</dbReference>
<dbReference type="AlphaFoldDB" id="A0A6A2WPB2"/>
<dbReference type="PANTHER" id="PTHR32419:SF31">
    <property type="entry name" value="OS02G0814800 PROTEIN"/>
    <property type="match status" value="1"/>
</dbReference>
<dbReference type="GO" id="GO:0004364">
    <property type="term" value="F:glutathione transferase activity"/>
    <property type="evidence" value="ECO:0007669"/>
    <property type="project" value="InterPro"/>
</dbReference>
<dbReference type="GO" id="GO:0005737">
    <property type="term" value="C:cytoplasm"/>
    <property type="evidence" value="ECO:0007669"/>
    <property type="project" value="TreeGrafter"/>
</dbReference>
<dbReference type="Gene3D" id="3.40.30.10">
    <property type="entry name" value="Glutaredoxin"/>
    <property type="match status" value="1"/>
</dbReference>
<dbReference type="SUPFAM" id="SSF52833">
    <property type="entry name" value="Thioredoxin-like"/>
    <property type="match status" value="1"/>
</dbReference>
<evidence type="ECO:0000259" key="1">
    <source>
        <dbReference type="Pfam" id="PF13409"/>
    </source>
</evidence>
<reference evidence="2" key="1">
    <citation type="submission" date="2019-09" db="EMBL/GenBank/DDBJ databases">
        <title>Draft genome information of white flower Hibiscus syriacus.</title>
        <authorList>
            <person name="Kim Y.-M."/>
        </authorList>
    </citation>
    <scope>NUCLEOTIDE SEQUENCE [LARGE SCALE GENOMIC DNA]</scope>
    <source>
        <strain evidence="2">YM2019G1</strain>
    </source>
</reference>
<name>A0A6A2WPB2_HIBSY</name>
<keyword evidence="2" id="KW-0689">Ribosomal protein</keyword>
<keyword evidence="3" id="KW-1185">Reference proteome</keyword>
<evidence type="ECO:0000313" key="2">
    <source>
        <dbReference type="EMBL" id="KAE8662532.1"/>
    </source>
</evidence>
<keyword evidence="2" id="KW-0687">Ribonucleoprotein</keyword>
<gene>
    <name evidence="2" type="ORF">F3Y22_tig00113337pilonHSYRG00215</name>
</gene>
<feature type="domain" description="GST N-terminal" evidence="1">
    <location>
        <begin position="104"/>
        <end position="199"/>
    </location>
</feature>
<dbReference type="GO" id="GO:0005840">
    <property type="term" value="C:ribosome"/>
    <property type="evidence" value="ECO:0007669"/>
    <property type="project" value="UniProtKB-KW"/>
</dbReference>
<dbReference type="InterPro" id="IPR036249">
    <property type="entry name" value="Thioredoxin-like_sf"/>
</dbReference>
<accession>A0A6A2WPB2</accession>
<organism evidence="2 3">
    <name type="scientific">Hibiscus syriacus</name>
    <name type="common">Rose of Sharon</name>
    <dbReference type="NCBI Taxonomy" id="106335"/>
    <lineage>
        <taxon>Eukaryota</taxon>
        <taxon>Viridiplantae</taxon>
        <taxon>Streptophyta</taxon>
        <taxon>Embryophyta</taxon>
        <taxon>Tracheophyta</taxon>
        <taxon>Spermatophyta</taxon>
        <taxon>Magnoliopsida</taxon>
        <taxon>eudicotyledons</taxon>
        <taxon>Gunneridae</taxon>
        <taxon>Pentapetalae</taxon>
        <taxon>rosids</taxon>
        <taxon>malvids</taxon>
        <taxon>Malvales</taxon>
        <taxon>Malvaceae</taxon>
        <taxon>Malvoideae</taxon>
        <taxon>Hibiscus</taxon>
    </lineage>
</organism>
<sequence length="199" mass="22335">MIKTKAMLCISLPSSRLQLHSPSKTTFKLACQHLQAPLGCIPPFWPPNLHRPCNMYLYVADHDVPTGSLRSLRRIHQPPSKFRLKGQNATAATAKLHLYVSLPCPWAHRTLIVRVLKGLEEAVPVSVTAYGFDGSWEFKDIPDKDKSMDNDIPAATMDKVNGCRNLKEVYMLSKGGYDGRATVPMLWDVDNKEVVYNES</sequence>
<dbReference type="Proteomes" id="UP000436088">
    <property type="component" value="Unassembled WGS sequence"/>
</dbReference>
<evidence type="ECO:0000313" key="3">
    <source>
        <dbReference type="Proteomes" id="UP000436088"/>
    </source>
</evidence>
<proteinExistence type="predicted"/>
<dbReference type="InterPro" id="IPR004045">
    <property type="entry name" value="Glutathione_S-Trfase_N"/>
</dbReference>
<dbReference type="InterPro" id="IPR016639">
    <property type="entry name" value="GST_Omega/GSH"/>
</dbReference>
<protein>
    <submittedName>
        <fullName evidence="2">Ribosomal protein L14p/L23e family protein</fullName>
    </submittedName>
</protein>
<dbReference type="Pfam" id="PF13409">
    <property type="entry name" value="GST_N_2"/>
    <property type="match status" value="1"/>
</dbReference>
<dbReference type="PANTHER" id="PTHR32419">
    <property type="entry name" value="GLUTATHIONYL-HYDROQUINONE REDUCTASE"/>
    <property type="match status" value="1"/>
</dbReference>
<comment type="caution">
    <text evidence="2">The sequence shown here is derived from an EMBL/GenBank/DDBJ whole genome shotgun (WGS) entry which is preliminary data.</text>
</comment>